<comment type="function">
    <text evidence="6">RNaseP catalyzes the removal of the 5'-leader sequence from pre-tRNA to produce the mature 5'-terminus. It can also cleave other RNA substrates such as 4.5S RNA. The protein component plays an auxiliary but essential role in vivo by binding to the 5'-leader sequence and broadening the substrate specificity of the ribozyme.</text>
</comment>
<dbReference type="SUPFAM" id="SSF54211">
    <property type="entry name" value="Ribosomal protein S5 domain 2-like"/>
    <property type="match status" value="1"/>
</dbReference>
<sequence>MLAQQHRMRTKVQFSETTRSGVRSGRRNLVLYAVKKENSPTLAGFIVSKAVGNAVVRNKTKRRLRELAAETVVTTPNGIWLVVRALPASSKATWRELSADFRAAHSAALAKLAKQHQTPAVAESPDAARKTPREES</sequence>
<dbReference type="Pfam" id="PF00825">
    <property type="entry name" value="Ribonuclease_P"/>
    <property type="match status" value="1"/>
</dbReference>
<keyword evidence="10" id="KW-1185">Reference proteome</keyword>
<evidence type="ECO:0000256" key="7">
    <source>
        <dbReference type="NCBIfam" id="TIGR00188"/>
    </source>
</evidence>
<evidence type="ECO:0000256" key="5">
    <source>
        <dbReference type="ARBA" id="ARBA00022884"/>
    </source>
</evidence>
<comment type="similarity">
    <text evidence="6">Belongs to the RnpA family.</text>
</comment>
<keyword evidence="3 6" id="KW-0255">Endonuclease</keyword>
<dbReference type="GO" id="GO:0000049">
    <property type="term" value="F:tRNA binding"/>
    <property type="evidence" value="ECO:0007669"/>
    <property type="project" value="UniProtKB-UniRule"/>
</dbReference>
<feature type="compositionally biased region" description="Basic and acidic residues" evidence="8">
    <location>
        <begin position="126"/>
        <end position="136"/>
    </location>
</feature>
<reference evidence="9 10" key="1">
    <citation type="journal article" date="2014" name="Int. J. Syst. Evol. Microbiol.">
        <title>Complete genome sequence of Corynebacterium casei LMG S-19264T (=DSM 44701T), isolated from a smear-ripened cheese.</title>
        <authorList>
            <consortium name="US DOE Joint Genome Institute (JGI-PGF)"/>
            <person name="Walter F."/>
            <person name="Albersmeier A."/>
            <person name="Kalinowski J."/>
            <person name="Ruckert C."/>
        </authorList>
    </citation>
    <scope>NUCLEOTIDE SEQUENCE [LARGE SCALE GENOMIC DNA]</scope>
    <source>
        <strain evidence="9 10">CCM 8669</strain>
    </source>
</reference>
<dbReference type="GO" id="GO:0030677">
    <property type="term" value="C:ribonuclease P complex"/>
    <property type="evidence" value="ECO:0007669"/>
    <property type="project" value="TreeGrafter"/>
</dbReference>
<evidence type="ECO:0000313" key="10">
    <source>
        <dbReference type="Proteomes" id="UP000600171"/>
    </source>
</evidence>
<dbReference type="EMBL" id="BMDC01000004">
    <property type="protein sequence ID" value="GGH66560.1"/>
    <property type="molecule type" value="Genomic_DNA"/>
</dbReference>
<dbReference type="HAMAP" id="MF_00227">
    <property type="entry name" value="RNase_P"/>
    <property type="match status" value="1"/>
</dbReference>
<dbReference type="RefSeq" id="WP_188360307.1">
    <property type="nucleotide sequence ID" value="NZ_BMDC01000004.1"/>
</dbReference>
<keyword evidence="2 6" id="KW-0540">Nuclease</keyword>
<dbReference type="NCBIfam" id="TIGR00188">
    <property type="entry name" value="rnpA"/>
    <property type="match status" value="1"/>
</dbReference>
<dbReference type="Proteomes" id="UP000600171">
    <property type="component" value="Unassembled WGS sequence"/>
</dbReference>
<comment type="catalytic activity">
    <reaction evidence="6">
        <text>Endonucleolytic cleavage of RNA, removing 5'-extranucleotides from tRNA precursor.</text>
        <dbReference type="EC" id="3.1.26.5"/>
    </reaction>
</comment>
<protein>
    <recommendedName>
        <fullName evidence="6 7">Ribonuclease P protein component</fullName>
        <shortName evidence="6">RNase P protein</shortName>
        <shortName evidence="6">RNaseP protein</shortName>
        <ecNumber evidence="6 7">3.1.26.5</ecNumber>
    </recommendedName>
    <alternativeName>
        <fullName evidence="6">Protein C5</fullName>
    </alternativeName>
</protein>
<dbReference type="GO" id="GO:0004526">
    <property type="term" value="F:ribonuclease P activity"/>
    <property type="evidence" value="ECO:0007669"/>
    <property type="project" value="UniProtKB-UniRule"/>
</dbReference>
<evidence type="ECO:0000313" key="9">
    <source>
        <dbReference type="EMBL" id="GGH66560.1"/>
    </source>
</evidence>
<comment type="caution">
    <text evidence="9">The sequence shown here is derived from an EMBL/GenBank/DDBJ whole genome shotgun (WGS) entry which is preliminary data.</text>
</comment>
<evidence type="ECO:0000256" key="1">
    <source>
        <dbReference type="ARBA" id="ARBA00022694"/>
    </source>
</evidence>
<proteinExistence type="inferred from homology"/>
<feature type="region of interest" description="Disordered" evidence="8">
    <location>
        <begin position="112"/>
        <end position="136"/>
    </location>
</feature>
<organism evidence="9 10">
    <name type="scientific">Rothia aerolata</name>
    <dbReference type="NCBI Taxonomy" id="1812262"/>
    <lineage>
        <taxon>Bacteria</taxon>
        <taxon>Bacillati</taxon>
        <taxon>Actinomycetota</taxon>
        <taxon>Actinomycetes</taxon>
        <taxon>Micrococcales</taxon>
        <taxon>Micrococcaceae</taxon>
        <taxon>Rothia</taxon>
    </lineage>
</organism>
<keyword evidence="1 6" id="KW-0819">tRNA processing</keyword>
<dbReference type="InterPro" id="IPR014721">
    <property type="entry name" value="Ribsml_uS5_D2-typ_fold_subgr"/>
</dbReference>
<keyword evidence="4 6" id="KW-0378">Hydrolase</keyword>
<dbReference type="GO" id="GO:0042781">
    <property type="term" value="F:3'-tRNA processing endoribonuclease activity"/>
    <property type="evidence" value="ECO:0007669"/>
    <property type="project" value="TreeGrafter"/>
</dbReference>
<evidence type="ECO:0000256" key="8">
    <source>
        <dbReference type="SAM" id="MobiDB-lite"/>
    </source>
</evidence>
<dbReference type="InterPro" id="IPR020568">
    <property type="entry name" value="Ribosomal_Su5_D2-typ_SF"/>
</dbReference>
<evidence type="ECO:0000256" key="6">
    <source>
        <dbReference type="HAMAP-Rule" id="MF_00227"/>
    </source>
</evidence>
<dbReference type="InterPro" id="IPR000100">
    <property type="entry name" value="RNase_P"/>
</dbReference>
<dbReference type="Gene3D" id="3.30.230.10">
    <property type="match status" value="1"/>
</dbReference>
<accession>A0A917IX06</accession>
<dbReference type="PANTHER" id="PTHR33992:SF1">
    <property type="entry name" value="RIBONUCLEASE P PROTEIN COMPONENT"/>
    <property type="match status" value="1"/>
</dbReference>
<evidence type="ECO:0000256" key="2">
    <source>
        <dbReference type="ARBA" id="ARBA00022722"/>
    </source>
</evidence>
<evidence type="ECO:0000256" key="4">
    <source>
        <dbReference type="ARBA" id="ARBA00022801"/>
    </source>
</evidence>
<dbReference type="PANTHER" id="PTHR33992">
    <property type="entry name" value="RIBONUCLEASE P PROTEIN COMPONENT"/>
    <property type="match status" value="1"/>
</dbReference>
<keyword evidence="5 6" id="KW-0694">RNA-binding</keyword>
<dbReference type="GO" id="GO:0001682">
    <property type="term" value="P:tRNA 5'-leader removal"/>
    <property type="evidence" value="ECO:0007669"/>
    <property type="project" value="UniProtKB-UniRule"/>
</dbReference>
<gene>
    <name evidence="6 9" type="primary">rnpA</name>
    <name evidence="9" type="ORF">GCM10007359_20830</name>
</gene>
<comment type="subunit">
    <text evidence="6">Consists of a catalytic RNA component (M1 or rnpB) and a protein subunit.</text>
</comment>
<name>A0A917IX06_9MICC</name>
<dbReference type="AlphaFoldDB" id="A0A917IX06"/>
<evidence type="ECO:0000256" key="3">
    <source>
        <dbReference type="ARBA" id="ARBA00022759"/>
    </source>
</evidence>
<dbReference type="EC" id="3.1.26.5" evidence="6 7"/>